<proteinExistence type="predicted"/>
<accession>A0A815CVK9</accession>
<feature type="compositionally biased region" description="Low complexity" evidence="1">
    <location>
        <begin position="59"/>
        <end position="82"/>
    </location>
</feature>
<dbReference type="EMBL" id="CAJOBH010000089">
    <property type="protein sequence ID" value="CAF3758877.1"/>
    <property type="molecule type" value="Genomic_DNA"/>
</dbReference>
<dbReference type="Proteomes" id="UP000663855">
    <property type="component" value="Unassembled WGS sequence"/>
</dbReference>
<evidence type="ECO:0000313" key="5">
    <source>
        <dbReference type="Proteomes" id="UP000663855"/>
    </source>
</evidence>
<dbReference type="InterPro" id="IPR006861">
    <property type="entry name" value="HABP4_PAIRBP1-bd"/>
</dbReference>
<feature type="region of interest" description="Disordered" evidence="1">
    <location>
        <begin position="29"/>
        <end position="633"/>
    </location>
</feature>
<dbReference type="SMART" id="SM01233">
    <property type="entry name" value="HABP4_PAI-RBP1"/>
    <property type="match status" value="1"/>
</dbReference>
<evidence type="ECO:0000259" key="2">
    <source>
        <dbReference type="SMART" id="SM01233"/>
    </source>
</evidence>
<dbReference type="PANTHER" id="PTHR12299">
    <property type="entry name" value="HYALURONIC ACID-BINDING PROTEIN 4"/>
    <property type="match status" value="1"/>
</dbReference>
<feature type="compositionally biased region" description="Polar residues" evidence="1">
    <location>
        <begin position="288"/>
        <end position="320"/>
    </location>
</feature>
<evidence type="ECO:0000313" key="4">
    <source>
        <dbReference type="EMBL" id="CAF3758877.1"/>
    </source>
</evidence>
<dbReference type="EMBL" id="CAJNOV010007554">
    <property type="protein sequence ID" value="CAF1288733.1"/>
    <property type="molecule type" value="Genomic_DNA"/>
</dbReference>
<comment type="caution">
    <text evidence="3">The sequence shown here is derived from an EMBL/GenBank/DDBJ whole genome shotgun (WGS) entry which is preliminary data.</text>
</comment>
<dbReference type="Proteomes" id="UP000681967">
    <property type="component" value="Unassembled WGS sequence"/>
</dbReference>
<dbReference type="Pfam" id="PF04774">
    <property type="entry name" value="HABP4_PAI-RBP1"/>
    <property type="match status" value="1"/>
</dbReference>
<feature type="compositionally biased region" description="Basic and acidic residues" evidence="1">
    <location>
        <begin position="34"/>
        <end position="47"/>
    </location>
</feature>
<feature type="compositionally biased region" description="Polar residues" evidence="1">
    <location>
        <begin position="217"/>
        <end position="248"/>
    </location>
</feature>
<dbReference type="AlphaFoldDB" id="A0A815CVK9"/>
<feature type="compositionally biased region" description="Low complexity" evidence="1">
    <location>
        <begin position="100"/>
        <end position="118"/>
    </location>
</feature>
<evidence type="ECO:0000256" key="1">
    <source>
        <dbReference type="SAM" id="MobiDB-lite"/>
    </source>
</evidence>
<dbReference type="GO" id="GO:0003723">
    <property type="term" value="F:RNA binding"/>
    <property type="evidence" value="ECO:0007669"/>
    <property type="project" value="InterPro"/>
</dbReference>
<evidence type="ECO:0000313" key="3">
    <source>
        <dbReference type="EMBL" id="CAF1288733.1"/>
    </source>
</evidence>
<dbReference type="GO" id="GO:0005737">
    <property type="term" value="C:cytoplasm"/>
    <property type="evidence" value="ECO:0007669"/>
    <property type="project" value="TreeGrafter"/>
</dbReference>
<feature type="compositionally biased region" description="Polar residues" evidence="1">
    <location>
        <begin position="563"/>
        <end position="579"/>
    </location>
</feature>
<protein>
    <recommendedName>
        <fullName evidence="2">Hyaluronan/mRNA-binding protein domain-containing protein</fullName>
    </recommendedName>
</protein>
<feature type="compositionally biased region" description="Acidic residues" evidence="1">
    <location>
        <begin position="497"/>
        <end position="518"/>
    </location>
</feature>
<sequence length="644" mass="72045">MVLDFEYGINTGNRFIDLVDHDEDPDVFIASKTQSEEKSKISSKDSKQAASKSTKKTTTKTTTPSVAATSTTKSASITTTTKPNKENVTGKPANTDQRRQQQPTNVPVDNNNNQQPHVDSGRGGRGSWRRGGSAGQDRSAYEGNYRGGGGRGQDRPAYEGNYRGGSGRGQDRPAYEGNYRGGGGRGQDRLAYEGNYRGGRGQDRLAYEGNYRGGGQQRFNKFENQPATNEISDFEQSGDNWENQNQNFGGYRGRGRGRGGPRRGFYEGGRGRGGRGHFVNRNNEEGAQDTTGQQPNADSNVDSTLIQSTTLASPDANTVAPQPDEQFESNEIRRGRGPFRPRVFRNNRNYGGDRQNQYEHEGGEGGQENYRQYRRQHDRQPRSYSGVKPVEKKDGAGAHNYGKPTENPEEARATNETTDAADQTETEAAAGASKGWAEQVDEAEKQMTLDEYKKQLEAKKQAQHEKVPQFNRRTANEGEDPKNWQNFKHVYRKKNDEEGEEGSEEEENESEEEIDEENTVGKKKIITIPLRFKPVDLPRGGYGGPRRGAGRVHDRSYRDDYQTSKAPNQQQGPSSQQTGEYKPDEQQQQQTRPYGGPRQGSGRGEYRRTYRNSTRGDHNRSTVDPNKFDFANTLDFPILLKEEK</sequence>
<reference evidence="3" key="1">
    <citation type="submission" date="2021-02" db="EMBL/GenBank/DDBJ databases">
        <authorList>
            <person name="Nowell W R."/>
        </authorList>
    </citation>
    <scope>NUCLEOTIDE SEQUENCE</scope>
</reference>
<dbReference type="PANTHER" id="PTHR12299:SF17">
    <property type="entry name" value="AT19571P-RELATED"/>
    <property type="match status" value="1"/>
</dbReference>
<gene>
    <name evidence="4" type="ORF">BYL167_LOCUS747</name>
    <name evidence="3" type="ORF">CJN711_LOCUS16335</name>
</gene>
<feature type="compositionally biased region" description="Low complexity" evidence="1">
    <location>
        <begin position="414"/>
        <end position="432"/>
    </location>
</feature>
<name>A0A815CVK9_9BILA</name>
<feature type="domain" description="Hyaluronan/mRNA-binding protein" evidence="2">
    <location>
        <begin position="373"/>
        <end position="478"/>
    </location>
</feature>
<organism evidence="3 5">
    <name type="scientific">Rotaria magnacalcarata</name>
    <dbReference type="NCBI Taxonomy" id="392030"/>
    <lineage>
        <taxon>Eukaryota</taxon>
        <taxon>Metazoa</taxon>
        <taxon>Spiralia</taxon>
        <taxon>Gnathifera</taxon>
        <taxon>Rotifera</taxon>
        <taxon>Eurotatoria</taxon>
        <taxon>Bdelloidea</taxon>
        <taxon>Philodinida</taxon>
        <taxon>Philodinidae</taxon>
        <taxon>Rotaria</taxon>
    </lineage>
</organism>
<feature type="compositionally biased region" description="Basic and acidic residues" evidence="1">
    <location>
        <begin position="604"/>
        <end position="621"/>
    </location>
</feature>
<feature type="compositionally biased region" description="Basic residues" evidence="1">
    <location>
        <begin position="335"/>
        <end position="345"/>
    </location>
</feature>
<dbReference type="InterPro" id="IPR039764">
    <property type="entry name" value="HABP4/SERBP1-like"/>
</dbReference>
<feature type="compositionally biased region" description="Basic and acidic residues" evidence="1">
    <location>
        <begin position="551"/>
        <end position="562"/>
    </location>
</feature>
<dbReference type="GO" id="GO:0005634">
    <property type="term" value="C:nucleus"/>
    <property type="evidence" value="ECO:0007669"/>
    <property type="project" value="TreeGrafter"/>
</dbReference>
<feature type="compositionally biased region" description="Basic and acidic residues" evidence="1">
    <location>
        <begin position="442"/>
        <end position="467"/>
    </location>
</feature>